<dbReference type="Proteomes" id="UP000823399">
    <property type="component" value="Unassembled WGS sequence"/>
</dbReference>
<evidence type="ECO:0000313" key="2">
    <source>
        <dbReference type="Proteomes" id="UP000823399"/>
    </source>
</evidence>
<gene>
    <name evidence="1" type="ORF">F5147DRAFT_728304</name>
</gene>
<keyword evidence="2" id="KW-1185">Reference proteome</keyword>
<name>A0A9P7ERN4_9AGAM</name>
<dbReference type="AlphaFoldDB" id="A0A9P7ERN4"/>
<comment type="caution">
    <text evidence="1">The sequence shown here is derived from an EMBL/GenBank/DDBJ whole genome shotgun (WGS) entry which is preliminary data.</text>
</comment>
<organism evidence="1 2">
    <name type="scientific">Suillus discolor</name>
    <dbReference type="NCBI Taxonomy" id="1912936"/>
    <lineage>
        <taxon>Eukaryota</taxon>
        <taxon>Fungi</taxon>
        <taxon>Dikarya</taxon>
        <taxon>Basidiomycota</taxon>
        <taxon>Agaricomycotina</taxon>
        <taxon>Agaricomycetes</taxon>
        <taxon>Agaricomycetidae</taxon>
        <taxon>Boletales</taxon>
        <taxon>Suillineae</taxon>
        <taxon>Suillaceae</taxon>
        <taxon>Suillus</taxon>
    </lineage>
</organism>
<accession>A0A9P7ERN4</accession>
<proteinExistence type="predicted"/>
<reference evidence="1" key="1">
    <citation type="journal article" date="2020" name="New Phytol.">
        <title>Comparative genomics reveals dynamic genome evolution in host specialist ectomycorrhizal fungi.</title>
        <authorList>
            <person name="Lofgren L.A."/>
            <person name="Nguyen N.H."/>
            <person name="Vilgalys R."/>
            <person name="Ruytinx J."/>
            <person name="Liao H.L."/>
            <person name="Branco S."/>
            <person name="Kuo A."/>
            <person name="LaButti K."/>
            <person name="Lipzen A."/>
            <person name="Andreopoulos W."/>
            <person name="Pangilinan J."/>
            <person name="Riley R."/>
            <person name="Hundley H."/>
            <person name="Na H."/>
            <person name="Barry K."/>
            <person name="Grigoriev I.V."/>
            <person name="Stajich J.E."/>
            <person name="Kennedy P.G."/>
        </authorList>
    </citation>
    <scope>NUCLEOTIDE SEQUENCE</scope>
    <source>
        <strain evidence="1">FC423</strain>
    </source>
</reference>
<dbReference type="EMBL" id="JABBWM010000136">
    <property type="protein sequence ID" value="KAG2087130.1"/>
    <property type="molecule type" value="Genomic_DNA"/>
</dbReference>
<dbReference type="OrthoDB" id="10294112at2759"/>
<protein>
    <submittedName>
        <fullName evidence="1">Uncharacterized protein</fullName>
    </submittedName>
</protein>
<dbReference type="RefSeq" id="XP_041285104.1">
    <property type="nucleotide sequence ID" value="XM_041439314.1"/>
</dbReference>
<evidence type="ECO:0000313" key="1">
    <source>
        <dbReference type="EMBL" id="KAG2087130.1"/>
    </source>
</evidence>
<sequence length="91" mass="10837">MWALFSCRCCVRTVLSGHQPRSYWQPSAKRFIQANLHRFVAHSPNRPRFAGYWRHQRTLKLSRLRLRLYLACNGPRTLMLQQPSHVYVIIS</sequence>
<dbReference type="GeneID" id="64701573"/>